<proteinExistence type="predicted"/>
<organism evidence="5 6">
    <name type="scientific">Citricoccus muralis</name>
    <dbReference type="NCBI Taxonomy" id="169134"/>
    <lineage>
        <taxon>Bacteria</taxon>
        <taxon>Bacillati</taxon>
        <taxon>Actinomycetota</taxon>
        <taxon>Actinomycetes</taxon>
        <taxon>Micrococcales</taxon>
        <taxon>Micrococcaceae</taxon>
        <taxon>Citricoccus</taxon>
    </lineage>
</organism>
<accession>A0ABY8H701</accession>
<name>A0ABY8H701_9MICC</name>
<dbReference type="InterPro" id="IPR002937">
    <property type="entry name" value="Amino_oxidase"/>
</dbReference>
<evidence type="ECO:0000256" key="2">
    <source>
        <dbReference type="ARBA" id="ARBA00038825"/>
    </source>
</evidence>
<dbReference type="EMBL" id="CP121252">
    <property type="protein sequence ID" value="WFP16924.1"/>
    <property type="molecule type" value="Genomic_DNA"/>
</dbReference>
<keyword evidence="6" id="KW-1185">Reference proteome</keyword>
<comment type="function">
    <text evidence="1">Probable oxidoreductase that may play a role as regulator of mitochondrial function.</text>
</comment>
<dbReference type="PANTHER" id="PTHR10668">
    <property type="entry name" value="PHYTOENE DEHYDROGENASE"/>
    <property type="match status" value="1"/>
</dbReference>
<evidence type="ECO:0000313" key="6">
    <source>
        <dbReference type="Proteomes" id="UP001219037"/>
    </source>
</evidence>
<reference evidence="5 6" key="1">
    <citation type="submission" date="2023-04" db="EMBL/GenBank/DDBJ databases">
        <title>Funneling lignin-derived compounds into biodiesel using alkali-halophilic Citricoccus sp. P2.</title>
        <authorList>
            <person name="Luo C.-B."/>
        </authorList>
    </citation>
    <scope>NUCLEOTIDE SEQUENCE [LARGE SCALE GENOMIC DNA]</scope>
    <source>
        <strain evidence="5 6">P2</strain>
    </source>
</reference>
<dbReference type="Proteomes" id="UP001219037">
    <property type="component" value="Chromosome"/>
</dbReference>
<comment type="subunit">
    <text evidence="2">Interacts with COX5B; this interaction may contribute to localize PYROXD2 to the inner face of the inner mitochondrial membrane.</text>
</comment>
<evidence type="ECO:0000256" key="1">
    <source>
        <dbReference type="ARBA" id="ARBA00037217"/>
    </source>
</evidence>
<dbReference type="PANTHER" id="PTHR10668:SF105">
    <property type="entry name" value="DEHYDROGENASE-RELATED"/>
    <property type="match status" value="1"/>
</dbReference>
<protein>
    <recommendedName>
        <fullName evidence="3">Pyridine nucleotide-disulfide oxidoreductase domain-containing protein 2</fullName>
    </recommendedName>
</protein>
<dbReference type="RefSeq" id="WP_278158067.1">
    <property type="nucleotide sequence ID" value="NZ_CP121252.1"/>
</dbReference>
<sequence>MNTLARSPGHVSVVGSGPNGLTAGALLARAGWDVQIFEQSPHPGGAAASTTSIFGDGVVVDQGAAGHPFGVASPAFRELELTNHGLEWLHPEFPMAHPLPDTPAALLRQNLNATASGLGEDKTAWTRLHRGLTEHIGDHVENLLAPMLGWPAHPLRLAGFGPLALPPATVTASMFRTPAAKALFMGSAAHAIAPLQHPFTSAFGALFGALGMTSGWPVARGGTGAVVDALVRVLETHGARLHLNTPVSDLRELPPADAVVLNLTPGQVMQLGGLPDRGLSRGTRRRLSSWRYGTAAYKLDLLLDGPLPWRDERVAGAGTVHVVGSPEDLVAAEREAARGRLARRPFVMVCQQQGADPTRMPSGARAGQTVVWTYAHVPHGYREQRPGEVAELILDQLERFAPGTRDRIVARHEVSPAQLEAWNPNLVGGDIAGGSMTGLQALLRPGLTAEPHRLGEIPGGPRLYLASSSTPPGAGVHGMPGLWASRAVLADHTN</sequence>
<dbReference type="Gene3D" id="3.50.50.60">
    <property type="entry name" value="FAD/NAD(P)-binding domain"/>
    <property type="match status" value="2"/>
</dbReference>
<dbReference type="PRINTS" id="PR00419">
    <property type="entry name" value="ADXRDTASE"/>
</dbReference>
<dbReference type="InterPro" id="IPR036188">
    <property type="entry name" value="FAD/NAD-bd_sf"/>
</dbReference>
<feature type="domain" description="Amine oxidase" evidence="4">
    <location>
        <begin position="20"/>
        <end position="478"/>
    </location>
</feature>
<evidence type="ECO:0000313" key="5">
    <source>
        <dbReference type="EMBL" id="WFP16924.1"/>
    </source>
</evidence>
<gene>
    <name evidence="5" type="ORF">P8192_02025</name>
</gene>
<evidence type="ECO:0000259" key="4">
    <source>
        <dbReference type="Pfam" id="PF01593"/>
    </source>
</evidence>
<dbReference type="SUPFAM" id="SSF51905">
    <property type="entry name" value="FAD/NAD(P)-binding domain"/>
    <property type="match status" value="1"/>
</dbReference>
<evidence type="ECO:0000256" key="3">
    <source>
        <dbReference type="ARBA" id="ARBA00040298"/>
    </source>
</evidence>
<dbReference type="Pfam" id="PF01593">
    <property type="entry name" value="Amino_oxidase"/>
    <property type="match status" value="1"/>
</dbReference>